<feature type="region of interest" description="Disordered" evidence="1">
    <location>
        <begin position="1"/>
        <end position="52"/>
    </location>
</feature>
<accession>A0ABY4QN37</accession>
<dbReference type="EMBL" id="CP097320">
    <property type="protein sequence ID" value="UQX11662.1"/>
    <property type="molecule type" value="Genomic_DNA"/>
</dbReference>
<protein>
    <submittedName>
        <fullName evidence="2">Uncharacterized protein</fullName>
    </submittedName>
</protein>
<keyword evidence="3" id="KW-1185">Reference proteome</keyword>
<reference evidence="2" key="1">
    <citation type="submission" date="2022-05" db="EMBL/GenBank/DDBJ databases">
        <title>A methanotrophic Mycobacterium dominates a cave microbial ecosystem.</title>
        <authorList>
            <person name="Van Spanning R.J.M."/>
            <person name="Guan Q."/>
            <person name="Melkonian C."/>
            <person name="Gallant J."/>
            <person name="Polerecky L."/>
            <person name="Flot J.-F."/>
            <person name="Brandt B.W."/>
            <person name="Braster M."/>
            <person name="Iturbe Espinoza P."/>
            <person name="Aerts J."/>
            <person name="Meima-Franke M."/>
            <person name="Piersma S.R."/>
            <person name="Bunduc C."/>
            <person name="Ummels R."/>
            <person name="Pain A."/>
            <person name="Fleming E.J."/>
            <person name="van der Wel N."/>
            <person name="Gherman V.D."/>
            <person name="Sarbu S.M."/>
            <person name="Bodelier P.L.E."/>
            <person name="Bitter W."/>
        </authorList>
    </citation>
    <scope>NUCLEOTIDE SEQUENCE</scope>
    <source>
        <strain evidence="2">Sulfur Cave</strain>
    </source>
</reference>
<dbReference type="Proteomes" id="UP001056610">
    <property type="component" value="Chromosome"/>
</dbReference>
<name>A0ABY4QN37_9MYCO</name>
<dbReference type="RefSeq" id="WP_219069709.1">
    <property type="nucleotide sequence ID" value="NZ_CAJUXY010000063.1"/>
</dbReference>
<feature type="compositionally biased region" description="Polar residues" evidence="1">
    <location>
        <begin position="24"/>
        <end position="37"/>
    </location>
</feature>
<sequence>MDLSATDADDAAAAGNTGLRAESATGSWSWSTESRQQLLGDPDQPRVRKDLGEARVTTPQIWRLSAEDRS</sequence>
<evidence type="ECO:0000313" key="2">
    <source>
        <dbReference type="EMBL" id="UQX11662.1"/>
    </source>
</evidence>
<feature type="compositionally biased region" description="Basic and acidic residues" evidence="1">
    <location>
        <begin position="43"/>
        <end position="52"/>
    </location>
</feature>
<proteinExistence type="predicted"/>
<evidence type="ECO:0000313" key="3">
    <source>
        <dbReference type="Proteomes" id="UP001056610"/>
    </source>
</evidence>
<organism evidence="2 3">
    <name type="scientific">Candidatus Mycobacterium methanotrophicum</name>
    <dbReference type="NCBI Taxonomy" id="2943498"/>
    <lineage>
        <taxon>Bacteria</taxon>
        <taxon>Bacillati</taxon>
        <taxon>Actinomycetota</taxon>
        <taxon>Actinomycetes</taxon>
        <taxon>Mycobacteriales</taxon>
        <taxon>Mycobacteriaceae</taxon>
        <taxon>Mycobacterium</taxon>
    </lineage>
</organism>
<evidence type="ECO:0000256" key="1">
    <source>
        <dbReference type="SAM" id="MobiDB-lite"/>
    </source>
</evidence>
<gene>
    <name evidence="2" type="ORF">M5I08_04130</name>
</gene>